<feature type="domain" description="Fibronectin type-III" evidence="10">
    <location>
        <begin position="157"/>
        <end position="251"/>
    </location>
</feature>
<evidence type="ECO:0000256" key="8">
    <source>
        <dbReference type="SAM" id="Phobius"/>
    </source>
</evidence>
<feature type="region of interest" description="Disordered" evidence="7">
    <location>
        <begin position="522"/>
        <end position="556"/>
    </location>
</feature>
<evidence type="ECO:0000256" key="1">
    <source>
        <dbReference type="ARBA" id="ARBA00004370"/>
    </source>
</evidence>
<feature type="compositionally biased region" description="Low complexity" evidence="7">
    <location>
        <begin position="1122"/>
        <end position="1139"/>
    </location>
</feature>
<evidence type="ECO:0000313" key="12">
    <source>
        <dbReference type="WBParaSite" id="GPLIN_001088500"/>
    </source>
</evidence>
<name>A0A183CDD1_GLOPA</name>
<dbReference type="Gene3D" id="2.60.40.10">
    <property type="entry name" value="Immunoglobulins"/>
    <property type="match status" value="8"/>
</dbReference>
<evidence type="ECO:0000259" key="10">
    <source>
        <dbReference type="PROSITE" id="PS50853"/>
    </source>
</evidence>
<feature type="region of interest" description="Disordered" evidence="7">
    <location>
        <begin position="302"/>
        <end position="328"/>
    </location>
</feature>
<evidence type="ECO:0000256" key="6">
    <source>
        <dbReference type="ARBA" id="ARBA00023319"/>
    </source>
</evidence>
<keyword evidence="6" id="KW-0393">Immunoglobulin domain</keyword>
<feature type="domain" description="Fibronectin type-III" evidence="10">
    <location>
        <begin position="680"/>
        <end position="771"/>
    </location>
</feature>
<dbReference type="SUPFAM" id="SSF48726">
    <property type="entry name" value="Immunoglobulin"/>
    <property type="match status" value="1"/>
</dbReference>
<reference evidence="11" key="2">
    <citation type="submission" date="2014-05" db="EMBL/GenBank/DDBJ databases">
        <title>The genome and life-stage specific transcriptomes of Globodera pallida elucidate key aspects of plant parasitism by a cyst nematode.</title>
        <authorList>
            <person name="Cotton J.A."/>
            <person name="Lilley C.J."/>
            <person name="Jones L.M."/>
            <person name="Kikuchi T."/>
            <person name="Reid A.J."/>
            <person name="Thorpe P."/>
            <person name="Tsai I.J."/>
            <person name="Beasley H."/>
            <person name="Blok V."/>
            <person name="Cock P.J.A."/>
            <person name="Van den Akker S.E."/>
            <person name="Holroyd N."/>
            <person name="Hunt M."/>
            <person name="Mantelin S."/>
            <person name="Naghra H."/>
            <person name="Pain A."/>
            <person name="Palomares-Rius J.E."/>
            <person name="Zarowiecki M."/>
            <person name="Berriman M."/>
            <person name="Jones J.T."/>
            <person name="Urwin P.E."/>
        </authorList>
    </citation>
    <scope>NUCLEOTIDE SEQUENCE [LARGE SCALE GENOMIC DNA]</scope>
    <source>
        <strain evidence="11">Lindley</strain>
    </source>
</reference>
<dbReference type="SMART" id="SM00408">
    <property type="entry name" value="IGc2"/>
    <property type="match status" value="1"/>
</dbReference>
<evidence type="ECO:0000256" key="3">
    <source>
        <dbReference type="ARBA" id="ARBA00023136"/>
    </source>
</evidence>
<proteinExistence type="predicted"/>
<dbReference type="PROSITE" id="PS50835">
    <property type="entry name" value="IG_LIKE"/>
    <property type="match status" value="1"/>
</dbReference>
<feature type="compositionally biased region" description="Basic residues" evidence="7">
    <location>
        <begin position="959"/>
        <end position="968"/>
    </location>
</feature>
<dbReference type="InterPro" id="IPR013783">
    <property type="entry name" value="Ig-like_fold"/>
</dbReference>
<dbReference type="CDD" id="cd00063">
    <property type="entry name" value="FN3"/>
    <property type="match status" value="6"/>
</dbReference>
<evidence type="ECO:0000313" key="11">
    <source>
        <dbReference type="Proteomes" id="UP000050741"/>
    </source>
</evidence>
<evidence type="ECO:0000256" key="5">
    <source>
        <dbReference type="ARBA" id="ARBA00023180"/>
    </source>
</evidence>
<feature type="region of interest" description="Disordered" evidence="7">
    <location>
        <begin position="1200"/>
        <end position="1253"/>
    </location>
</feature>
<dbReference type="SMART" id="SM00060">
    <property type="entry name" value="FN3"/>
    <property type="match status" value="6"/>
</dbReference>
<evidence type="ECO:0000259" key="9">
    <source>
        <dbReference type="PROSITE" id="PS50835"/>
    </source>
</evidence>
<dbReference type="InterPro" id="IPR013098">
    <property type="entry name" value="Ig_I-set"/>
</dbReference>
<feature type="region of interest" description="Disordered" evidence="7">
    <location>
        <begin position="1458"/>
        <end position="1480"/>
    </location>
</feature>
<dbReference type="InterPro" id="IPR036179">
    <property type="entry name" value="Ig-like_dom_sf"/>
</dbReference>
<keyword evidence="2" id="KW-0677">Repeat</keyword>
<dbReference type="Pfam" id="PF00041">
    <property type="entry name" value="fn3"/>
    <property type="match status" value="6"/>
</dbReference>
<reference evidence="12" key="3">
    <citation type="submission" date="2016-06" db="UniProtKB">
        <authorList>
            <consortium name="WormBaseParasite"/>
        </authorList>
    </citation>
    <scope>IDENTIFICATION</scope>
</reference>
<keyword evidence="8" id="KW-1133">Transmembrane helix</keyword>
<evidence type="ECO:0000256" key="2">
    <source>
        <dbReference type="ARBA" id="ARBA00022737"/>
    </source>
</evidence>
<dbReference type="InterPro" id="IPR036116">
    <property type="entry name" value="FN3_sf"/>
</dbReference>
<feature type="domain" description="Ig-like" evidence="9">
    <location>
        <begin position="45"/>
        <end position="131"/>
    </location>
</feature>
<dbReference type="Proteomes" id="UP000050741">
    <property type="component" value="Unassembled WGS sequence"/>
</dbReference>
<keyword evidence="4" id="KW-1015">Disulfide bond</keyword>
<keyword evidence="5" id="KW-0325">Glycoprotein</keyword>
<feature type="region of interest" description="Disordered" evidence="7">
    <location>
        <begin position="1119"/>
        <end position="1150"/>
    </location>
</feature>
<accession>A0A183CDD1</accession>
<dbReference type="Pfam" id="PF07679">
    <property type="entry name" value="I-set"/>
    <property type="match status" value="1"/>
</dbReference>
<feature type="compositionally biased region" description="Gly residues" evidence="7">
    <location>
        <begin position="1464"/>
        <end position="1474"/>
    </location>
</feature>
<feature type="compositionally biased region" description="Low complexity" evidence="7">
    <location>
        <begin position="1200"/>
        <end position="1210"/>
    </location>
</feature>
<organism evidence="11 12">
    <name type="scientific">Globodera pallida</name>
    <name type="common">Potato cyst nematode worm</name>
    <name type="synonym">Heterodera pallida</name>
    <dbReference type="NCBI Taxonomy" id="36090"/>
    <lineage>
        <taxon>Eukaryota</taxon>
        <taxon>Metazoa</taxon>
        <taxon>Ecdysozoa</taxon>
        <taxon>Nematoda</taxon>
        <taxon>Chromadorea</taxon>
        <taxon>Rhabditida</taxon>
        <taxon>Tylenchina</taxon>
        <taxon>Tylenchomorpha</taxon>
        <taxon>Tylenchoidea</taxon>
        <taxon>Heteroderidae</taxon>
        <taxon>Heteroderinae</taxon>
        <taxon>Globodera</taxon>
    </lineage>
</organism>
<dbReference type="WBParaSite" id="GPLIN_001088500">
    <property type="protein sequence ID" value="GPLIN_001088500"/>
    <property type="gene ID" value="GPLIN_001088500"/>
</dbReference>
<feature type="domain" description="Fibronectin type-III" evidence="10">
    <location>
        <begin position="257"/>
        <end position="376"/>
    </location>
</feature>
<protein>
    <submittedName>
        <fullName evidence="12">Neogenin</fullName>
    </submittedName>
</protein>
<dbReference type="PANTHER" id="PTHR13817:SF173">
    <property type="entry name" value="FRAZZLED"/>
    <property type="match status" value="1"/>
</dbReference>
<dbReference type="PRINTS" id="PR00014">
    <property type="entry name" value="FNTYPEIII"/>
</dbReference>
<keyword evidence="8" id="KW-0812">Transmembrane</keyword>
<dbReference type="InterPro" id="IPR003599">
    <property type="entry name" value="Ig_sub"/>
</dbReference>
<reference evidence="11" key="1">
    <citation type="submission" date="2013-12" db="EMBL/GenBank/DDBJ databases">
        <authorList>
            <person name="Aslett M."/>
        </authorList>
    </citation>
    <scope>NUCLEOTIDE SEQUENCE [LARGE SCALE GENOMIC DNA]</scope>
    <source>
        <strain evidence="11">Lindley</strain>
    </source>
</reference>
<sequence length="1480" mass="159613">MVGRRRTHLLIRNVSAQTAGQYTCRAQNALRTQDVGATVAVRVSPTITIRPVDVLTQETNDVEFECVAEGVPTPRITWNKNGEVIIPSEYFVIASNKLRIFGLVRDDQGVYQCIADNEVGTEQAAAQLLVDQAASHLPLISPSSDDSVRALIVPKTPAQALSLRATDTGAQSVQLRWDAPLNNQKFGPITHYIVAYREEGSTRERTLNSSDTQQTLDNLRPQTSYSVRVIAVNLVGPGTPSDALLITTKKQESLPGKVRSLHAEVLSSESIQVQWDEPTPIDASSNVDIRYKLFYVKVAENVTGHENEEDNEDDDDDDDDEDGDDASSETQVLMVKTSYTLHGVAKNAPYSIRVEAENVHGAGPSSEPFVVRTWPDTPSAPPRDVQADSLPQPGHAIRVRWRPPPRAQWNSDALIGHKLRYRMKGGRPPGGGKATASTVLVEEEEGEDDDDGMEGWWTHTLDGLEPGSPYLIRVAAVNQNGTGPWTDWTAVDTPEEQKEESQISGAPSELRVLASHDSVQVSWLPPRDDNNGTGPWTDWTAVDTPEEQKEESQISGAPSELRVLASHDSVQVSWLPPRDDNVLIRGYLVGWGINIPDVEKATVEPEVRHFTIRGLKPNREYVISLRAFNRIGHGFPIYETVKTSSYGVHSSSVSSSSIADPKPTFGGFGHQNDNANSLPAPVGVVAEAISSSQMRLTWIDPNENAFNQLYTIKYGMSNTDEAQYKLLNSTETEHTFDGLRPDTLFEFAVRLAQSPHWSLNAVNRTFPAPPSSPPRDLTVIGPQSGRPHEDSDPSMVTLTWQPPKYANGEIQEYIVLYSDRPNLPDRDWVMDSVKGDRLSIAMRKLRPDRIYHFKLQARNVKGYGPFTPVASFTTATTFPSFGGADPNRSSGDDDSDSNASAAILFGQFFDGMRSNLAFVLIGVVVVVVLLLVVALLAACFQRSKNDHNVRASATMSNRSQRRHKKQRNRSQQQSYIPGRKMSVSTPSAVAELDDDLWMIHQQPQQHNAGGGGRFATLINASAIEDFESAATVDDGTGILLIDGQQRAFIAPAGTAGLNLQSAAMECLTPAHYQQAFHAATTQRQVNSVGTLPRGHPNHHQHLHNSSASLEMKSAPQPLHFHQQQQNHYVQQQQQQQQQQLGNTPLTPRNPHVVYTRVNRQPIAKVDFSMNGAATAAATTTVPPHDSPHYQQRHQFVGGAALSSASAAGGTPPLPAPPSSLTGACASRTATTTSSTTIISSHPQHNRNSSEGGYQTVGGGRGNCGTMRSFVDAGTTEDDGNGSCEALPVPLAGEQQQQQRMAHIVRPIVYAGGGGGGGGGGIAGGASPSPSTLRSAVAQKTTPTTAHKFTYNNNGAKVPVGRATAQPRVNLATAAVAAAAANLPSDVTALYGYAASPSQYANVRASAANAVNTGGTKNSMEHGGGGELYINNNNISSKTIDSTEDLEEIDHMIETLQQLQQGFTEGSGGGGGGGNAPSSSS</sequence>
<feature type="domain" description="Fibronectin type-III" evidence="10">
    <location>
        <begin position="381"/>
        <end position="496"/>
    </location>
</feature>
<feature type="domain" description="Fibronectin type-III" evidence="10">
    <location>
        <begin position="773"/>
        <end position="877"/>
    </location>
</feature>
<feature type="domain" description="Fibronectin type-III" evidence="10">
    <location>
        <begin position="557"/>
        <end position="647"/>
    </location>
</feature>
<dbReference type="SMART" id="SM00409">
    <property type="entry name" value="IG"/>
    <property type="match status" value="1"/>
</dbReference>
<comment type="subcellular location">
    <subcellularLocation>
        <location evidence="1">Membrane</location>
    </subcellularLocation>
</comment>
<dbReference type="InterPro" id="IPR003961">
    <property type="entry name" value="FN3_dom"/>
</dbReference>
<dbReference type="InterPro" id="IPR003598">
    <property type="entry name" value="Ig_sub2"/>
</dbReference>
<feature type="compositionally biased region" description="Acidic residues" evidence="7">
    <location>
        <begin position="307"/>
        <end position="327"/>
    </location>
</feature>
<evidence type="ECO:0000256" key="7">
    <source>
        <dbReference type="SAM" id="MobiDB-lite"/>
    </source>
</evidence>
<dbReference type="PANTHER" id="PTHR13817">
    <property type="entry name" value="TITIN"/>
    <property type="match status" value="1"/>
</dbReference>
<dbReference type="SUPFAM" id="SSF49265">
    <property type="entry name" value="Fibronectin type III"/>
    <property type="match status" value="4"/>
</dbReference>
<feature type="region of interest" description="Disordered" evidence="7">
    <location>
        <begin position="948"/>
        <end position="982"/>
    </location>
</feature>
<dbReference type="GO" id="GO:0016020">
    <property type="term" value="C:membrane"/>
    <property type="evidence" value="ECO:0007669"/>
    <property type="project" value="UniProtKB-SubCell"/>
</dbReference>
<feature type="compositionally biased region" description="Polar residues" evidence="7">
    <location>
        <begin position="1241"/>
        <end position="1252"/>
    </location>
</feature>
<feature type="transmembrane region" description="Helical" evidence="8">
    <location>
        <begin position="916"/>
        <end position="940"/>
    </location>
</feature>
<dbReference type="FunFam" id="2.60.40.10:FF:000004">
    <property type="entry name" value="DCC isoform 1"/>
    <property type="match status" value="1"/>
</dbReference>
<dbReference type="InterPro" id="IPR007110">
    <property type="entry name" value="Ig-like_dom"/>
</dbReference>
<dbReference type="InterPro" id="IPR050964">
    <property type="entry name" value="Striated_Muscle_Regulatory"/>
</dbReference>
<feature type="compositionally biased region" description="Low complexity" evidence="7">
    <location>
        <begin position="1218"/>
        <end position="1240"/>
    </location>
</feature>
<evidence type="ECO:0000256" key="4">
    <source>
        <dbReference type="ARBA" id="ARBA00023157"/>
    </source>
</evidence>
<keyword evidence="3 8" id="KW-0472">Membrane</keyword>
<keyword evidence="11" id="KW-1185">Reference proteome</keyword>
<dbReference type="PROSITE" id="PS50853">
    <property type="entry name" value="FN3"/>
    <property type="match status" value="6"/>
</dbReference>